<name>F9U7Y6_9GAMM</name>
<dbReference type="EMBL" id="AFWV01000003">
    <property type="protein sequence ID" value="EGV19766.1"/>
    <property type="molecule type" value="Genomic_DNA"/>
</dbReference>
<reference evidence="1 2" key="1">
    <citation type="submission" date="2011-06" db="EMBL/GenBank/DDBJ databases">
        <title>The draft genome of Thiocapsa marina 5811.</title>
        <authorList>
            <consortium name="US DOE Joint Genome Institute (JGI-PGF)"/>
            <person name="Lucas S."/>
            <person name="Han J."/>
            <person name="Cheng J.-F."/>
            <person name="Goodwin L."/>
            <person name="Pitluck S."/>
            <person name="Peters L."/>
            <person name="Land M.L."/>
            <person name="Hauser L."/>
            <person name="Vogl K."/>
            <person name="Liu Z."/>
            <person name="Imhoff J."/>
            <person name="Thiel V."/>
            <person name="Frigaard N.-U."/>
            <person name="Bryant D."/>
            <person name="Woyke T.J."/>
        </authorList>
    </citation>
    <scope>NUCLEOTIDE SEQUENCE [LARGE SCALE GENOMIC DNA]</scope>
    <source>
        <strain evidence="1 2">5811</strain>
    </source>
</reference>
<keyword evidence="2" id="KW-1185">Reference proteome</keyword>
<sequence length="44" mass="5148">MQILTYDRLFRDYLPETRLRLARPTVLDTDRLAGIDNSPIKGRS</sequence>
<evidence type="ECO:0000313" key="2">
    <source>
        <dbReference type="Proteomes" id="UP000005459"/>
    </source>
</evidence>
<protein>
    <submittedName>
        <fullName evidence="1">Uncharacterized protein</fullName>
    </submittedName>
</protein>
<proteinExistence type="predicted"/>
<accession>F9U7Y6</accession>
<evidence type="ECO:0000313" key="1">
    <source>
        <dbReference type="EMBL" id="EGV19766.1"/>
    </source>
</evidence>
<organism evidence="1 2">
    <name type="scientific">Thiocapsa marina 5811</name>
    <dbReference type="NCBI Taxonomy" id="768671"/>
    <lineage>
        <taxon>Bacteria</taxon>
        <taxon>Pseudomonadati</taxon>
        <taxon>Pseudomonadota</taxon>
        <taxon>Gammaproteobacteria</taxon>
        <taxon>Chromatiales</taxon>
        <taxon>Chromatiaceae</taxon>
        <taxon>Thiocapsa</taxon>
    </lineage>
</organism>
<dbReference type="Proteomes" id="UP000005459">
    <property type="component" value="Unassembled WGS sequence"/>
</dbReference>
<gene>
    <name evidence="1" type="ORF">ThimaDRAFT_1212</name>
</gene>
<dbReference type="AlphaFoldDB" id="F9U7Y6"/>